<evidence type="ECO:0000313" key="3">
    <source>
        <dbReference type="EMBL" id="KFD62496.1"/>
    </source>
</evidence>
<gene>
    <name evidence="2" type="ORF">M513_04426</name>
    <name evidence="3" type="ORF">M514_04426</name>
</gene>
<evidence type="ECO:0000313" key="2">
    <source>
        <dbReference type="EMBL" id="KFD54726.1"/>
    </source>
</evidence>
<dbReference type="EMBL" id="KL367594">
    <property type="protein sequence ID" value="KFD62496.1"/>
    <property type="molecule type" value="Genomic_DNA"/>
</dbReference>
<evidence type="ECO:0000313" key="4">
    <source>
        <dbReference type="Proteomes" id="UP000030764"/>
    </source>
</evidence>
<accession>A0A085MZ50</accession>
<keyword evidence="4" id="KW-1185">Reference proteome</keyword>
<name>A0A085MZ50_9BILA</name>
<feature type="region of interest" description="Disordered" evidence="1">
    <location>
        <begin position="34"/>
        <end position="85"/>
    </location>
</feature>
<organism evidence="3">
    <name type="scientific">Trichuris suis</name>
    <name type="common">pig whipworm</name>
    <dbReference type="NCBI Taxonomy" id="68888"/>
    <lineage>
        <taxon>Eukaryota</taxon>
        <taxon>Metazoa</taxon>
        <taxon>Ecdysozoa</taxon>
        <taxon>Nematoda</taxon>
        <taxon>Enoplea</taxon>
        <taxon>Dorylaimia</taxon>
        <taxon>Trichinellida</taxon>
        <taxon>Trichuridae</taxon>
        <taxon>Trichuris</taxon>
    </lineage>
</organism>
<reference evidence="3 4" key="1">
    <citation type="journal article" date="2014" name="Nat. Genet.">
        <title>Genome and transcriptome of the porcine whipworm Trichuris suis.</title>
        <authorList>
            <person name="Jex A.R."/>
            <person name="Nejsum P."/>
            <person name="Schwarz E.M."/>
            <person name="Hu L."/>
            <person name="Young N.D."/>
            <person name="Hall R.S."/>
            <person name="Korhonen P.K."/>
            <person name="Liao S."/>
            <person name="Thamsborg S."/>
            <person name="Xia J."/>
            <person name="Xu P."/>
            <person name="Wang S."/>
            <person name="Scheerlinck J.P."/>
            <person name="Hofmann A."/>
            <person name="Sternberg P.W."/>
            <person name="Wang J."/>
            <person name="Gasser R.B."/>
        </authorList>
    </citation>
    <scope>NUCLEOTIDE SEQUENCE [LARGE SCALE GENOMIC DNA]</scope>
    <source>
        <strain evidence="3">DCEP-RM93F</strain>
        <strain evidence="2">DCEP-RM93M</strain>
    </source>
</reference>
<protein>
    <submittedName>
        <fullName evidence="3">Uncharacterized protein</fullName>
    </submittedName>
</protein>
<sequence>MQVLQQLSIHGLIPVRSRNEHEEKKKKHLFSYQSETPKNNTFGEAFGSSHEPSSAQASVGHQPSRASGGISCASPTYVAPVRAKP</sequence>
<dbReference type="AlphaFoldDB" id="A0A085MZ50"/>
<proteinExistence type="predicted"/>
<dbReference type="Proteomes" id="UP000030764">
    <property type="component" value="Unassembled WGS sequence"/>
</dbReference>
<feature type="compositionally biased region" description="Polar residues" evidence="1">
    <location>
        <begin position="50"/>
        <end position="65"/>
    </location>
</feature>
<dbReference type="EMBL" id="KL363205">
    <property type="protein sequence ID" value="KFD54726.1"/>
    <property type="molecule type" value="Genomic_DNA"/>
</dbReference>
<evidence type="ECO:0000256" key="1">
    <source>
        <dbReference type="SAM" id="MobiDB-lite"/>
    </source>
</evidence>
<dbReference type="Proteomes" id="UP000030758">
    <property type="component" value="Unassembled WGS sequence"/>
</dbReference>